<feature type="compositionally biased region" description="Low complexity" evidence="4">
    <location>
        <begin position="118"/>
        <end position="129"/>
    </location>
</feature>
<sequence>MSDSVIAALRAALEASPEDAALREHLVRVLLDAGRGPEALPLVRVWLASDPTHQGALALAVRAADLAGDSQAAGQYQLLLNALYQYGQGQDAPPRRQTASADGWNDGSGQPEDEDLTGAPAPSPQAGPGLTDFESRWQPVAGDVTLKDVVGMTALKERLDRSLLGPLRHPQLAAVYGGRRGGGLLLYGPPGCGKTFVARAVAGELGARFLEVTVADVLDMWLGNAERNVQGVFASARRHAPCVLFFDEVDALGRGRHVDRGRSHHVTQVLLRELDGLGERDGVFVLAATNAPWDVDMALRRPGRLGTAVLVPPPDTAARAAMFGSFMAGRPVEGLDAGWLARQTEGFSGADVRAVCEAATERALGEAYRTGRARPVRMADFREALREARPSTAEWLEHARNYVAYANAGGQYDDLAALLRERRRL</sequence>
<evidence type="ECO:0000256" key="1">
    <source>
        <dbReference type="ARBA" id="ARBA00022741"/>
    </source>
</evidence>
<dbReference type="Gene3D" id="3.40.50.300">
    <property type="entry name" value="P-loop containing nucleotide triphosphate hydrolases"/>
    <property type="match status" value="1"/>
</dbReference>
<dbReference type="SMART" id="SM00382">
    <property type="entry name" value="AAA"/>
    <property type="match status" value="1"/>
</dbReference>
<dbReference type="InterPro" id="IPR003960">
    <property type="entry name" value="ATPase_AAA_CS"/>
</dbReference>
<keyword evidence="6" id="KW-0131">Cell cycle</keyword>
<dbReference type="InterPro" id="IPR003593">
    <property type="entry name" value="AAA+_ATPase"/>
</dbReference>
<feature type="region of interest" description="Disordered" evidence="4">
    <location>
        <begin position="89"/>
        <end position="134"/>
    </location>
</feature>
<evidence type="ECO:0000259" key="5">
    <source>
        <dbReference type="SMART" id="SM00382"/>
    </source>
</evidence>
<keyword evidence="6" id="KW-0132">Cell division</keyword>
<dbReference type="InterPro" id="IPR050168">
    <property type="entry name" value="AAA_ATPase_domain"/>
</dbReference>
<accession>A0ABM8AB49</accession>
<dbReference type="Proteomes" id="UP001064971">
    <property type="component" value="Chromosome"/>
</dbReference>
<evidence type="ECO:0000313" key="6">
    <source>
        <dbReference type="EMBL" id="BDP40837.1"/>
    </source>
</evidence>
<evidence type="ECO:0000256" key="3">
    <source>
        <dbReference type="RuleBase" id="RU003651"/>
    </source>
</evidence>
<dbReference type="PROSITE" id="PS00674">
    <property type="entry name" value="AAA"/>
    <property type="match status" value="1"/>
</dbReference>
<gene>
    <name evidence="6" type="ORF">DAETH_08060</name>
</gene>
<organism evidence="6 7">
    <name type="scientific">Deinococcus aetherius</name>
    <dbReference type="NCBI Taxonomy" id="200252"/>
    <lineage>
        <taxon>Bacteria</taxon>
        <taxon>Thermotogati</taxon>
        <taxon>Deinococcota</taxon>
        <taxon>Deinococci</taxon>
        <taxon>Deinococcales</taxon>
        <taxon>Deinococcaceae</taxon>
        <taxon>Deinococcus</taxon>
    </lineage>
</organism>
<dbReference type="SUPFAM" id="SSF48452">
    <property type="entry name" value="TPR-like"/>
    <property type="match status" value="1"/>
</dbReference>
<dbReference type="RefSeq" id="WP_264776644.1">
    <property type="nucleotide sequence ID" value="NZ_AP026560.1"/>
</dbReference>
<evidence type="ECO:0000256" key="4">
    <source>
        <dbReference type="SAM" id="MobiDB-lite"/>
    </source>
</evidence>
<dbReference type="InterPro" id="IPR027417">
    <property type="entry name" value="P-loop_NTPase"/>
</dbReference>
<dbReference type="Gene3D" id="1.25.40.10">
    <property type="entry name" value="Tetratricopeptide repeat domain"/>
    <property type="match status" value="1"/>
</dbReference>
<dbReference type="GO" id="GO:0051301">
    <property type="term" value="P:cell division"/>
    <property type="evidence" value="ECO:0007669"/>
    <property type="project" value="UniProtKB-KW"/>
</dbReference>
<feature type="domain" description="AAA+ ATPase" evidence="5">
    <location>
        <begin position="180"/>
        <end position="315"/>
    </location>
</feature>
<dbReference type="InterPro" id="IPR003959">
    <property type="entry name" value="ATPase_AAA_core"/>
</dbReference>
<protein>
    <submittedName>
        <fullName evidence="6">Cell division cycle protein 48</fullName>
    </submittedName>
</protein>
<dbReference type="InterPro" id="IPR041569">
    <property type="entry name" value="AAA_lid_3"/>
</dbReference>
<dbReference type="InterPro" id="IPR011990">
    <property type="entry name" value="TPR-like_helical_dom_sf"/>
</dbReference>
<proteinExistence type="inferred from homology"/>
<dbReference type="Pfam" id="PF17862">
    <property type="entry name" value="AAA_lid_3"/>
    <property type="match status" value="1"/>
</dbReference>
<dbReference type="PANTHER" id="PTHR23077:SF171">
    <property type="entry name" value="NUCLEAR VALOSIN-CONTAINING PROTEIN-LIKE"/>
    <property type="match status" value="1"/>
</dbReference>
<dbReference type="EMBL" id="AP026560">
    <property type="protein sequence ID" value="BDP40837.1"/>
    <property type="molecule type" value="Genomic_DNA"/>
</dbReference>
<comment type="similarity">
    <text evidence="3">Belongs to the AAA ATPase family.</text>
</comment>
<dbReference type="Gene3D" id="1.10.8.60">
    <property type="match status" value="1"/>
</dbReference>
<reference evidence="6" key="1">
    <citation type="submission" date="2022-07" db="EMBL/GenBank/DDBJ databases">
        <title>Complete Genome Sequence of the Radioresistant Bacterium Deinococcus aetherius ST0316, Isolated from the Air Dust collected in Lower Stratosphere above Japan.</title>
        <authorList>
            <person name="Satoh K."/>
            <person name="Hagiwara K."/>
            <person name="Katsumata K."/>
            <person name="Kubo A."/>
            <person name="Yokobori S."/>
            <person name="Yamagishi A."/>
            <person name="Oono Y."/>
            <person name="Narumi I."/>
        </authorList>
    </citation>
    <scope>NUCLEOTIDE SEQUENCE</scope>
    <source>
        <strain evidence="6">ST0316</strain>
    </source>
</reference>
<evidence type="ECO:0000256" key="2">
    <source>
        <dbReference type="ARBA" id="ARBA00022840"/>
    </source>
</evidence>
<keyword evidence="7" id="KW-1185">Reference proteome</keyword>
<name>A0ABM8AB49_9DEIO</name>
<keyword evidence="1 3" id="KW-0547">Nucleotide-binding</keyword>
<dbReference type="PANTHER" id="PTHR23077">
    <property type="entry name" value="AAA-FAMILY ATPASE"/>
    <property type="match status" value="1"/>
</dbReference>
<keyword evidence="2 3" id="KW-0067">ATP-binding</keyword>
<dbReference type="Pfam" id="PF00004">
    <property type="entry name" value="AAA"/>
    <property type="match status" value="1"/>
</dbReference>
<evidence type="ECO:0000313" key="7">
    <source>
        <dbReference type="Proteomes" id="UP001064971"/>
    </source>
</evidence>
<dbReference type="SUPFAM" id="SSF52540">
    <property type="entry name" value="P-loop containing nucleoside triphosphate hydrolases"/>
    <property type="match status" value="1"/>
</dbReference>